<dbReference type="InterPro" id="IPR054386">
    <property type="entry name" value="RIM_Znf"/>
</dbReference>
<evidence type="ECO:0000256" key="1">
    <source>
        <dbReference type="ARBA" id="ARBA00022737"/>
    </source>
</evidence>
<accession>A0AA40FXH1</accession>
<keyword evidence="1" id="KW-0677">Repeat</keyword>
<gene>
    <name evidence="4" type="ORF">K0M31_004613</name>
</gene>
<dbReference type="SUPFAM" id="SSF57903">
    <property type="entry name" value="FYVE/PHD zinc finger"/>
    <property type="match status" value="1"/>
</dbReference>
<dbReference type="PANTHER" id="PTHR12157">
    <property type="entry name" value="REGULATING SYNAPTIC MEMBRANE EXOCYTOSIS PROTEIN"/>
    <property type="match status" value="1"/>
</dbReference>
<reference evidence="4" key="1">
    <citation type="submission" date="2021-10" db="EMBL/GenBank/DDBJ databases">
        <title>Melipona bicolor Genome sequencing and assembly.</title>
        <authorList>
            <person name="Araujo N.S."/>
            <person name="Arias M.C."/>
        </authorList>
    </citation>
    <scope>NUCLEOTIDE SEQUENCE</scope>
    <source>
        <strain evidence="4">USP_2M_L1-L4_2017</strain>
        <tissue evidence="4">Whole body</tissue>
    </source>
</reference>
<sequence length="262" mass="29712">MAAVPDMSHLTPEERSTIEEVIIRQKQEEEKENEIMRQTNEVGSEERSASTQVVQGLNGQTGWAELQNVTVDGHASLIRITERTKRCPIDRSRSEATPRKMDGVLRGRRFIDRLSLMENGNVRKQSSVQQRQRPGERKQDEVKILEERIRACSEKHKKAGVELHATCHICLKTKFADGVGHICNYCSIRCCARCGGKVTLRSNKVGGRDREKETAEIYRPGENRVLRAGTNSHCFSCSFAFSRPDTLREIPSVVHGLTDWPR</sequence>
<evidence type="ECO:0000313" key="4">
    <source>
        <dbReference type="EMBL" id="KAK1126999.1"/>
    </source>
</evidence>
<dbReference type="GO" id="GO:0031267">
    <property type="term" value="F:small GTPase binding"/>
    <property type="evidence" value="ECO:0007669"/>
    <property type="project" value="InterPro"/>
</dbReference>
<dbReference type="Gene3D" id="3.30.40.10">
    <property type="entry name" value="Zinc/RING finger domain, C3HC4 (zinc finger)"/>
    <property type="match status" value="1"/>
</dbReference>
<dbReference type="GO" id="GO:0050806">
    <property type="term" value="P:positive regulation of synaptic transmission"/>
    <property type="evidence" value="ECO:0007669"/>
    <property type="project" value="TreeGrafter"/>
</dbReference>
<feature type="compositionally biased region" description="Low complexity" evidence="2">
    <location>
        <begin position="122"/>
        <end position="132"/>
    </location>
</feature>
<dbReference type="AlphaFoldDB" id="A0AA40FXH1"/>
<dbReference type="GO" id="GO:0048791">
    <property type="term" value="P:calcium ion-regulated exocytosis of neurotransmitter"/>
    <property type="evidence" value="ECO:0007669"/>
    <property type="project" value="TreeGrafter"/>
</dbReference>
<dbReference type="InterPro" id="IPR013083">
    <property type="entry name" value="Znf_RING/FYVE/PHD"/>
</dbReference>
<dbReference type="InterPro" id="IPR039032">
    <property type="entry name" value="Rim-like"/>
</dbReference>
<dbReference type="Proteomes" id="UP001177670">
    <property type="component" value="Unassembled WGS sequence"/>
</dbReference>
<keyword evidence="5" id="KW-1185">Reference proteome</keyword>
<dbReference type="InterPro" id="IPR011011">
    <property type="entry name" value="Znf_FYVE_PHD"/>
</dbReference>
<dbReference type="GO" id="GO:0048167">
    <property type="term" value="P:regulation of synaptic plasticity"/>
    <property type="evidence" value="ECO:0007669"/>
    <property type="project" value="TreeGrafter"/>
</dbReference>
<name>A0AA40FXH1_9HYME</name>
<feature type="domain" description="RIM zinc finger" evidence="3">
    <location>
        <begin position="167"/>
        <end position="204"/>
    </location>
</feature>
<feature type="region of interest" description="Disordered" evidence="2">
    <location>
        <begin position="121"/>
        <end position="140"/>
    </location>
</feature>
<dbReference type="Gene3D" id="3.30.60.120">
    <property type="match status" value="1"/>
</dbReference>
<dbReference type="GO" id="GO:0048788">
    <property type="term" value="C:cytoskeleton of presynaptic active zone"/>
    <property type="evidence" value="ECO:0007669"/>
    <property type="project" value="TreeGrafter"/>
</dbReference>
<dbReference type="GO" id="GO:0042391">
    <property type="term" value="P:regulation of membrane potential"/>
    <property type="evidence" value="ECO:0007669"/>
    <property type="project" value="TreeGrafter"/>
</dbReference>
<dbReference type="GO" id="GO:0044325">
    <property type="term" value="F:transmembrane transporter binding"/>
    <property type="evidence" value="ECO:0007669"/>
    <property type="project" value="TreeGrafter"/>
</dbReference>
<evidence type="ECO:0000259" key="3">
    <source>
        <dbReference type="Pfam" id="PF22601"/>
    </source>
</evidence>
<comment type="caution">
    <text evidence="4">The sequence shown here is derived from an EMBL/GenBank/DDBJ whole genome shotgun (WGS) entry which is preliminary data.</text>
</comment>
<evidence type="ECO:0000313" key="5">
    <source>
        <dbReference type="Proteomes" id="UP001177670"/>
    </source>
</evidence>
<evidence type="ECO:0000256" key="2">
    <source>
        <dbReference type="SAM" id="MobiDB-lite"/>
    </source>
</evidence>
<dbReference type="GO" id="GO:0042734">
    <property type="term" value="C:presynaptic membrane"/>
    <property type="evidence" value="ECO:0007669"/>
    <property type="project" value="TreeGrafter"/>
</dbReference>
<dbReference type="EMBL" id="JAHYIQ010000013">
    <property type="protein sequence ID" value="KAK1126999.1"/>
    <property type="molecule type" value="Genomic_DNA"/>
</dbReference>
<dbReference type="Pfam" id="PF22601">
    <property type="entry name" value="RIM2a_ZnF"/>
    <property type="match status" value="1"/>
</dbReference>
<dbReference type="PANTHER" id="PTHR12157:SF21">
    <property type="entry name" value="RAB3 INTERACTING MOLECULE, ISOFORM F"/>
    <property type="match status" value="1"/>
</dbReference>
<organism evidence="4 5">
    <name type="scientific">Melipona bicolor</name>
    <dbReference type="NCBI Taxonomy" id="60889"/>
    <lineage>
        <taxon>Eukaryota</taxon>
        <taxon>Metazoa</taxon>
        <taxon>Ecdysozoa</taxon>
        <taxon>Arthropoda</taxon>
        <taxon>Hexapoda</taxon>
        <taxon>Insecta</taxon>
        <taxon>Pterygota</taxon>
        <taxon>Neoptera</taxon>
        <taxon>Endopterygota</taxon>
        <taxon>Hymenoptera</taxon>
        <taxon>Apocrita</taxon>
        <taxon>Aculeata</taxon>
        <taxon>Apoidea</taxon>
        <taxon>Anthophila</taxon>
        <taxon>Apidae</taxon>
        <taxon>Melipona</taxon>
    </lineage>
</organism>
<protein>
    <recommendedName>
        <fullName evidence="3">RIM zinc finger domain-containing protein</fullName>
    </recommendedName>
</protein>
<proteinExistence type="predicted"/>